<comment type="caution">
    <text evidence="1">The sequence shown here is derived from an EMBL/GenBank/DDBJ whole genome shotgun (WGS) entry which is preliminary data.</text>
</comment>
<reference evidence="2" key="1">
    <citation type="submission" date="2016-11" db="EMBL/GenBank/DDBJ databases">
        <authorList>
            <person name="Jaros S."/>
            <person name="Januszkiewicz K."/>
            <person name="Wedrychowicz H."/>
        </authorList>
    </citation>
    <scope>NUCLEOTIDE SEQUENCE [LARGE SCALE GENOMIC DNA]</scope>
    <source>
        <strain evidence="2">DSM 7057</strain>
    </source>
</reference>
<dbReference type="AlphaFoldDB" id="A0AA94HRN5"/>
<protein>
    <submittedName>
        <fullName evidence="1">Uncharacterized ArCR, COG2043</fullName>
    </submittedName>
</protein>
<dbReference type="Pfam" id="PF02596">
    <property type="entry name" value="DUF169"/>
    <property type="match status" value="1"/>
</dbReference>
<gene>
    <name evidence="1" type="ORF">SAMN02910291_00893</name>
</gene>
<evidence type="ECO:0000313" key="2">
    <source>
        <dbReference type="Proteomes" id="UP000182680"/>
    </source>
</evidence>
<sequence length="284" mass="31098">MQELVNQTQKLLDLLGHNEAPLGIYYTDVKPEGFGPKAGETFSREREAAGEIDWQKAFGAFSCIIGNIRLARKKRTAAWISHKECGCMGGGYYSGMYAPYLDMNVRYVSTGMPGTPIEGEHYLPSPESMVAFMEDCAPPLQEGKYCVIKPLEQFSPAEPPLVVVFFARPEVMTGLHNLACYTVGSHTGVVSPFGAGCTNIIAWPLVYERRGQACAVIGGFDPSARKYMKADELSFAVPLGLYGKMLDRMDSSALTRETWAGVRKKVLKSRRIWGEGGEEGGTAS</sequence>
<dbReference type="EMBL" id="FPIW01000010">
    <property type="protein sequence ID" value="SFW33607.1"/>
    <property type="molecule type" value="Genomic_DNA"/>
</dbReference>
<evidence type="ECO:0000313" key="1">
    <source>
        <dbReference type="EMBL" id="SFW33607.1"/>
    </source>
</evidence>
<dbReference type="InterPro" id="IPR003748">
    <property type="entry name" value="DUF169"/>
</dbReference>
<dbReference type="RefSeq" id="WP_072311534.1">
    <property type="nucleotide sequence ID" value="NZ_FPIW01000010.1"/>
</dbReference>
<name>A0AA94HRN5_DESDE</name>
<dbReference type="Proteomes" id="UP000182680">
    <property type="component" value="Unassembled WGS sequence"/>
</dbReference>
<proteinExistence type="predicted"/>
<organism evidence="1 2">
    <name type="scientific">Desulfovibrio desulfuricans</name>
    <dbReference type="NCBI Taxonomy" id="876"/>
    <lineage>
        <taxon>Bacteria</taxon>
        <taxon>Pseudomonadati</taxon>
        <taxon>Thermodesulfobacteriota</taxon>
        <taxon>Desulfovibrionia</taxon>
        <taxon>Desulfovibrionales</taxon>
        <taxon>Desulfovibrionaceae</taxon>
        <taxon>Desulfovibrio</taxon>
    </lineage>
</organism>
<accession>A0AA94HRN5</accession>